<feature type="transmembrane region" description="Helical" evidence="7">
    <location>
        <begin position="55"/>
        <end position="78"/>
    </location>
</feature>
<accession>A0A2S7XSA7</accession>
<keyword evidence="9" id="KW-1185">Reference proteome</keyword>
<evidence type="ECO:0000256" key="7">
    <source>
        <dbReference type="SAM" id="Phobius"/>
    </source>
</evidence>
<evidence type="ECO:0000256" key="3">
    <source>
        <dbReference type="ARBA" id="ARBA00022475"/>
    </source>
</evidence>
<dbReference type="OrthoDB" id="5395971at2"/>
<evidence type="ECO:0008006" key="10">
    <source>
        <dbReference type="Google" id="ProtNLM"/>
    </source>
</evidence>
<dbReference type="PANTHER" id="PTHR40043">
    <property type="entry name" value="UPF0719 INNER MEMBRANE PROTEIN YJFL"/>
    <property type="match status" value="1"/>
</dbReference>
<evidence type="ECO:0000256" key="5">
    <source>
        <dbReference type="ARBA" id="ARBA00022989"/>
    </source>
</evidence>
<dbReference type="GO" id="GO:0005886">
    <property type="term" value="C:plasma membrane"/>
    <property type="evidence" value="ECO:0007669"/>
    <property type="project" value="UniProtKB-SubCell"/>
</dbReference>
<dbReference type="AlphaFoldDB" id="A0A2S7XSA7"/>
<keyword evidence="5 7" id="KW-1133">Transmembrane helix</keyword>
<comment type="subcellular location">
    <subcellularLocation>
        <location evidence="1">Cell membrane</location>
        <topology evidence="1">Multi-pass membrane protein</topology>
    </subcellularLocation>
</comment>
<evidence type="ECO:0000256" key="6">
    <source>
        <dbReference type="ARBA" id="ARBA00023136"/>
    </source>
</evidence>
<feature type="transmembrane region" description="Helical" evidence="7">
    <location>
        <begin position="84"/>
        <end position="106"/>
    </location>
</feature>
<name>A0A2S7XSA7_9GAMM</name>
<dbReference type="PANTHER" id="PTHR40043:SF1">
    <property type="entry name" value="UPF0719 INNER MEMBRANE PROTEIN YJFL"/>
    <property type="match status" value="1"/>
</dbReference>
<evidence type="ECO:0000313" key="9">
    <source>
        <dbReference type="Proteomes" id="UP000239936"/>
    </source>
</evidence>
<sequence length="141" mass="14947">MNEMFQAIWQTLNSGLPILLQQFLTTVALLILGVGCYILITPFRERELIAKGNQAAGLVLTGALISIAIPLAVTLATSSIWLDIVLWGSVAVIIQLATFLVFILLFRSFRAAIEADNIAAALVLVGVQLAIALLNAGAMAG</sequence>
<comment type="similarity">
    <text evidence="2">Belongs to the UPF0719 family.</text>
</comment>
<reference evidence="8 9" key="1">
    <citation type="submission" date="2018-01" db="EMBL/GenBank/DDBJ databases">
        <title>The complete genome sequence of Chromatium okenii LaCa, a purple sulfur bacterium with a turbulent life.</title>
        <authorList>
            <person name="Luedin S.M."/>
            <person name="Liechti N."/>
            <person name="Storelli N."/>
            <person name="Danza F."/>
            <person name="Wittwer M."/>
            <person name="Pothier J.F."/>
            <person name="Tonolla M.A."/>
        </authorList>
    </citation>
    <scope>NUCLEOTIDE SEQUENCE [LARGE SCALE GENOMIC DNA]</scope>
    <source>
        <strain evidence="8 9">LaCa</strain>
    </source>
</reference>
<evidence type="ECO:0000313" key="8">
    <source>
        <dbReference type="EMBL" id="PQJ96634.1"/>
    </source>
</evidence>
<proteinExistence type="inferred from homology"/>
<organism evidence="8 9">
    <name type="scientific">Chromatium okenii</name>
    <dbReference type="NCBI Taxonomy" id="61644"/>
    <lineage>
        <taxon>Bacteria</taxon>
        <taxon>Pseudomonadati</taxon>
        <taxon>Pseudomonadota</taxon>
        <taxon>Gammaproteobacteria</taxon>
        <taxon>Chromatiales</taxon>
        <taxon>Chromatiaceae</taxon>
        <taxon>Chromatium</taxon>
    </lineage>
</organism>
<evidence type="ECO:0000256" key="2">
    <source>
        <dbReference type="ARBA" id="ARBA00005779"/>
    </source>
</evidence>
<keyword evidence="3" id="KW-1003">Cell membrane</keyword>
<feature type="transmembrane region" description="Helical" evidence="7">
    <location>
        <begin position="118"/>
        <end position="140"/>
    </location>
</feature>
<dbReference type="InterPro" id="IPR007140">
    <property type="entry name" value="DUF350"/>
</dbReference>
<dbReference type="EMBL" id="PPGH01000034">
    <property type="protein sequence ID" value="PQJ96634.1"/>
    <property type="molecule type" value="Genomic_DNA"/>
</dbReference>
<dbReference type="Pfam" id="PF03994">
    <property type="entry name" value="DUF350"/>
    <property type="match status" value="1"/>
</dbReference>
<keyword evidence="4 7" id="KW-0812">Transmembrane</keyword>
<dbReference type="RefSeq" id="WP_105073393.1">
    <property type="nucleotide sequence ID" value="NZ_PPGH01000034.1"/>
</dbReference>
<evidence type="ECO:0000256" key="1">
    <source>
        <dbReference type="ARBA" id="ARBA00004651"/>
    </source>
</evidence>
<feature type="transmembrane region" description="Helical" evidence="7">
    <location>
        <begin position="20"/>
        <end position="43"/>
    </location>
</feature>
<gene>
    <name evidence="8" type="ORF">CXB77_07520</name>
</gene>
<comment type="caution">
    <text evidence="8">The sequence shown here is derived from an EMBL/GenBank/DDBJ whole genome shotgun (WGS) entry which is preliminary data.</text>
</comment>
<dbReference type="Proteomes" id="UP000239936">
    <property type="component" value="Unassembled WGS sequence"/>
</dbReference>
<protein>
    <recommendedName>
        <fullName evidence="10">DUF350 domain-containing protein</fullName>
    </recommendedName>
</protein>
<keyword evidence="6 7" id="KW-0472">Membrane</keyword>
<evidence type="ECO:0000256" key="4">
    <source>
        <dbReference type="ARBA" id="ARBA00022692"/>
    </source>
</evidence>